<dbReference type="Gene3D" id="3.40.50.1700">
    <property type="entry name" value="Glycoside hydrolase family 3 C-terminal domain"/>
    <property type="match status" value="2"/>
</dbReference>
<evidence type="ECO:0000256" key="3">
    <source>
        <dbReference type="SAM" id="MobiDB-lite"/>
    </source>
</evidence>
<comment type="caution">
    <text evidence="5">The sequence shown here is derived from an EMBL/GenBank/DDBJ whole genome shotgun (WGS) entry which is preliminary data.</text>
</comment>
<dbReference type="PANTHER" id="PTHR42715">
    <property type="entry name" value="BETA-GLUCOSIDASE"/>
    <property type="match status" value="1"/>
</dbReference>
<evidence type="ECO:0000256" key="2">
    <source>
        <dbReference type="ARBA" id="ARBA00022801"/>
    </source>
</evidence>
<evidence type="ECO:0000256" key="1">
    <source>
        <dbReference type="ARBA" id="ARBA00005336"/>
    </source>
</evidence>
<feature type="compositionally biased region" description="Polar residues" evidence="3">
    <location>
        <begin position="34"/>
        <end position="43"/>
    </location>
</feature>
<dbReference type="InterPro" id="IPR036962">
    <property type="entry name" value="Glyco_hydro_3_N_sf"/>
</dbReference>
<comment type="similarity">
    <text evidence="1">Belongs to the glycosyl hydrolase 3 family.</text>
</comment>
<dbReference type="Proteomes" id="UP000283805">
    <property type="component" value="Unassembled WGS sequence"/>
</dbReference>
<dbReference type="Gene3D" id="2.60.40.10">
    <property type="entry name" value="Immunoglobulins"/>
    <property type="match status" value="1"/>
</dbReference>
<dbReference type="GO" id="GO:0005975">
    <property type="term" value="P:carbohydrate metabolic process"/>
    <property type="evidence" value="ECO:0007669"/>
    <property type="project" value="InterPro"/>
</dbReference>
<dbReference type="InterPro" id="IPR013783">
    <property type="entry name" value="Ig-like_fold"/>
</dbReference>
<dbReference type="GO" id="GO:0004553">
    <property type="term" value="F:hydrolase activity, hydrolyzing O-glycosyl compounds"/>
    <property type="evidence" value="ECO:0007669"/>
    <property type="project" value="InterPro"/>
</dbReference>
<feature type="region of interest" description="Disordered" evidence="3">
    <location>
        <begin position="23"/>
        <end position="46"/>
    </location>
</feature>
<sequence>MLQNDGALPLADDESIALIGPNADAAKLGGGGSSEVTPVTETSPLKGLEDRAVEVTFERGAEPIAESSFFDGGDDPTDADDASVDDAVAAAEAADCAVVVAQDDATEFTDRDSLDLPGDQNDLISAVADAAERTVVVLRTSGPVAMPWLEAVDAVLETWYPGQGDGEALADILFGDADPGGRLPVTFGRSADDYPTAEETAFPGTDDVARYDEGVFVGYRYFDEHDREPLFPFGHGLSYAAFEYDNAAVTETGDGFEVTVDISNVSDRAGKEVMQVYAEKAAAPVPTPERELVGFESVTLEAGESTTVTVSLETEDFAYYDASENGSDGWTVPNGANAIAVGRSSRDLEATLEVDV</sequence>
<feature type="domain" description="Fibronectin type III-like" evidence="4">
    <location>
        <begin position="272"/>
        <end position="345"/>
    </location>
</feature>
<dbReference type="EMBL" id="RAPO01000001">
    <property type="protein sequence ID" value="RKD98010.1"/>
    <property type="molecule type" value="Genomic_DNA"/>
</dbReference>
<evidence type="ECO:0000259" key="4">
    <source>
        <dbReference type="SMART" id="SM01217"/>
    </source>
</evidence>
<dbReference type="SMART" id="SM01217">
    <property type="entry name" value="Fn3_like"/>
    <property type="match status" value="1"/>
</dbReference>
<keyword evidence="2" id="KW-0378">Hydrolase</keyword>
<dbReference type="SUPFAM" id="SSF52279">
    <property type="entry name" value="Beta-D-glucan exohydrolase, C-terminal domain"/>
    <property type="match status" value="1"/>
</dbReference>
<dbReference type="InterPro" id="IPR002772">
    <property type="entry name" value="Glyco_hydro_3_C"/>
</dbReference>
<proteinExistence type="inferred from homology"/>
<name>A0A3R7HZZ1_9EURY</name>
<organism evidence="5 6">
    <name type="scientific">Halopiger aswanensis</name>
    <dbReference type="NCBI Taxonomy" id="148449"/>
    <lineage>
        <taxon>Archaea</taxon>
        <taxon>Methanobacteriati</taxon>
        <taxon>Methanobacteriota</taxon>
        <taxon>Stenosarchaea group</taxon>
        <taxon>Halobacteria</taxon>
        <taxon>Halobacteriales</taxon>
        <taxon>Natrialbaceae</taxon>
        <taxon>Halopiger</taxon>
    </lineage>
</organism>
<reference evidence="5 6" key="1">
    <citation type="submission" date="2018-09" db="EMBL/GenBank/DDBJ databases">
        <title>Genomic Encyclopedia of Archaeal and Bacterial Type Strains, Phase II (KMG-II): from individual species to whole genera.</title>
        <authorList>
            <person name="Goeker M."/>
        </authorList>
    </citation>
    <scope>NUCLEOTIDE SEQUENCE [LARGE SCALE GENOMIC DNA]</scope>
    <source>
        <strain evidence="5 6">DSM 13151</strain>
    </source>
</reference>
<keyword evidence="6" id="KW-1185">Reference proteome</keyword>
<dbReference type="InterPro" id="IPR050288">
    <property type="entry name" value="Cellulose_deg_GH3"/>
</dbReference>
<dbReference type="AlphaFoldDB" id="A0A3R7HZZ1"/>
<protein>
    <submittedName>
        <fullName evidence="5">Beta-glucosidase</fullName>
    </submittedName>
</protein>
<dbReference type="Gene3D" id="3.20.20.300">
    <property type="entry name" value="Glycoside hydrolase, family 3, N-terminal domain"/>
    <property type="match status" value="1"/>
</dbReference>
<dbReference type="Pfam" id="PF14310">
    <property type="entry name" value="Fn3-like"/>
    <property type="match status" value="1"/>
</dbReference>
<evidence type="ECO:0000313" key="6">
    <source>
        <dbReference type="Proteomes" id="UP000283805"/>
    </source>
</evidence>
<dbReference type="PANTHER" id="PTHR42715:SF10">
    <property type="entry name" value="BETA-GLUCOSIDASE"/>
    <property type="match status" value="1"/>
</dbReference>
<gene>
    <name evidence="5" type="ORF">ATJ93_1010</name>
</gene>
<evidence type="ECO:0000313" key="5">
    <source>
        <dbReference type="EMBL" id="RKD98010.1"/>
    </source>
</evidence>
<dbReference type="InterPro" id="IPR026891">
    <property type="entry name" value="Fn3-like"/>
</dbReference>
<dbReference type="InterPro" id="IPR036881">
    <property type="entry name" value="Glyco_hydro_3_C_sf"/>
</dbReference>
<accession>A0A3R7HZZ1</accession>
<dbReference type="Pfam" id="PF01915">
    <property type="entry name" value="Glyco_hydro_3_C"/>
    <property type="match status" value="1"/>
</dbReference>